<organism evidence="1 2">
    <name type="scientific">Romanomermis culicivorax</name>
    <name type="common">Nematode worm</name>
    <dbReference type="NCBI Taxonomy" id="13658"/>
    <lineage>
        <taxon>Eukaryota</taxon>
        <taxon>Metazoa</taxon>
        <taxon>Ecdysozoa</taxon>
        <taxon>Nematoda</taxon>
        <taxon>Enoplea</taxon>
        <taxon>Dorylaimia</taxon>
        <taxon>Mermithida</taxon>
        <taxon>Mermithoidea</taxon>
        <taxon>Mermithidae</taxon>
        <taxon>Romanomermis</taxon>
    </lineage>
</organism>
<accession>A0A915J6N4</accession>
<proteinExistence type="predicted"/>
<name>A0A915J6N4_ROMCU</name>
<protein>
    <submittedName>
        <fullName evidence="2">Uncharacterized protein</fullName>
    </submittedName>
</protein>
<dbReference type="WBParaSite" id="nRc.2.0.1.t22127-RA">
    <property type="protein sequence ID" value="nRc.2.0.1.t22127-RA"/>
    <property type="gene ID" value="nRc.2.0.1.g22127"/>
</dbReference>
<sequence length="130" mass="15313">MIVCCYFQHKEADWQKPVITITMRMRSIFMQTLCDDLYLPRLQCCQIWWHLPVPDIMAPAPMPGTSLSCRIGIRIHQYTFGWVTVAAGPTRFLVITFDRFSQAVMYYETDVWFIDAHTESDRSTNNLRKQ</sequence>
<dbReference type="AlphaFoldDB" id="A0A915J6N4"/>
<evidence type="ECO:0000313" key="2">
    <source>
        <dbReference type="WBParaSite" id="nRc.2.0.1.t22127-RA"/>
    </source>
</evidence>
<reference evidence="2" key="1">
    <citation type="submission" date="2022-11" db="UniProtKB">
        <authorList>
            <consortium name="WormBaseParasite"/>
        </authorList>
    </citation>
    <scope>IDENTIFICATION</scope>
</reference>
<keyword evidence="1" id="KW-1185">Reference proteome</keyword>
<evidence type="ECO:0000313" key="1">
    <source>
        <dbReference type="Proteomes" id="UP000887565"/>
    </source>
</evidence>
<dbReference type="Proteomes" id="UP000887565">
    <property type="component" value="Unplaced"/>
</dbReference>